<evidence type="ECO:0000313" key="2">
    <source>
        <dbReference type="Proteomes" id="UP001159363"/>
    </source>
</evidence>
<gene>
    <name evidence="1" type="ORF">PR048_024048</name>
</gene>
<protein>
    <submittedName>
        <fullName evidence="1">Uncharacterized protein</fullName>
    </submittedName>
</protein>
<comment type="caution">
    <text evidence="1">The sequence shown here is derived from an EMBL/GenBank/DDBJ whole genome shotgun (WGS) entry which is preliminary data.</text>
</comment>
<organism evidence="1 2">
    <name type="scientific">Dryococelus australis</name>
    <dbReference type="NCBI Taxonomy" id="614101"/>
    <lineage>
        <taxon>Eukaryota</taxon>
        <taxon>Metazoa</taxon>
        <taxon>Ecdysozoa</taxon>
        <taxon>Arthropoda</taxon>
        <taxon>Hexapoda</taxon>
        <taxon>Insecta</taxon>
        <taxon>Pterygota</taxon>
        <taxon>Neoptera</taxon>
        <taxon>Polyneoptera</taxon>
        <taxon>Phasmatodea</taxon>
        <taxon>Verophasmatodea</taxon>
        <taxon>Anareolatae</taxon>
        <taxon>Phasmatidae</taxon>
        <taxon>Eurycanthinae</taxon>
        <taxon>Dryococelus</taxon>
    </lineage>
</organism>
<evidence type="ECO:0000313" key="1">
    <source>
        <dbReference type="EMBL" id="KAJ8876139.1"/>
    </source>
</evidence>
<dbReference type="Proteomes" id="UP001159363">
    <property type="component" value="Chromosome 8"/>
</dbReference>
<reference evidence="1 2" key="1">
    <citation type="submission" date="2023-02" db="EMBL/GenBank/DDBJ databases">
        <title>LHISI_Scaffold_Assembly.</title>
        <authorList>
            <person name="Stuart O.P."/>
            <person name="Cleave R."/>
            <person name="Magrath M.J.L."/>
            <person name="Mikheyev A.S."/>
        </authorList>
    </citation>
    <scope>NUCLEOTIDE SEQUENCE [LARGE SCALE GENOMIC DNA]</scope>
    <source>
        <strain evidence="1">Daus_M_001</strain>
        <tissue evidence="1">Leg muscle</tissue>
    </source>
</reference>
<name>A0ABQ9GVT1_9NEOP</name>
<proteinExistence type="predicted"/>
<accession>A0ABQ9GVT1</accession>
<keyword evidence="2" id="KW-1185">Reference proteome</keyword>
<dbReference type="EMBL" id="JARBHB010000009">
    <property type="protein sequence ID" value="KAJ8876139.1"/>
    <property type="molecule type" value="Genomic_DNA"/>
</dbReference>
<sequence>MIEFLKSNTTGRGEGNPPCWTLLEDSSQIAYPPSRRTQTIVKQNMVSPLNVLLDEEDVGCRSCLSHVPSLVSHNTIQVQASSPATFLLPASEENNSQNRII</sequence>